<accession>A0A0F9I6A4</accession>
<reference evidence="1" key="1">
    <citation type="journal article" date="2015" name="Nature">
        <title>Complex archaea that bridge the gap between prokaryotes and eukaryotes.</title>
        <authorList>
            <person name="Spang A."/>
            <person name="Saw J.H."/>
            <person name="Jorgensen S.L."/>
            <person name="Zaremba-Niedzwiedzka K."/>
            <person name="Martijn J."/>
            <person name="Lind A.E."/>
            <person name="van Eijk R."/>
            <person name="Schleper C."/>
            <person name="Guy L."/>
            <person name="Ettema T.J."/>
        </authorList>
    </citation>
    <scope>NUCLEOTIDE SEQUENCE</scope>
</reference>
<proteinExistence type="predicted"/>
<dbReference type="EMBL" id="LAZR01013190">
    <property type="protein sequence ID" value="KKM23146.1"/>
    <property type="molecule type" value="Genomic_DNA"/>
</dbReference>
<protein>
    <submittedName>
        <fullName evidence="1">Uncharacterized protein</fullName>
    </submittedName>
</protein>
<comment type="caution">
    <text evidence="1">The sequence shown here is derived from an EMBL/GenBank/DDBJ whole genome shotgun (WGS) entry which is preliminary data.</text>
</comment>
<sequence>MKLMSLLQNIGSVLTDLVKRKFTGQLTIEINFSQGGIGKTNVIQKTDLDDIVAGVNGD</sequence>
<evidence type="ECO:0000313" key="1">
    <source>
        <dbReference type="EMBL" id="KKM23146.1"/>
    </source>
</evidence>
<name>A0A0F9I6A4_9ZZZZ</name>
<dbReference type="AlphaFoldDB" id="A0A0F9I6A4"/>
<organism evidence="1">
    <name type="scientific">marine sediment metagenome</name>
    <dbReference type="NCBI Taxonomy" id="412755"/>
    <lineage>
        <taxon>unclassified sequences</taxon>
        <taxon>metagenomes</taxon>
        <taxon>ecological metagenomes</taxon>
    </lineage>
</organism>
<gene>
    <name evidence="1" type="ORF">LCGC14_1618130</name>
</gene>